<evidence type="ECO:0000313" key="2">
    <source>
        <dbReference type="Proteomes" id="UP001156682"/>
    </source>
</evidence>
<proteinExistence type="predicted"/>
<evidence type="ECO:0000313" key="1">
    <source>
        <dbReference type="EMBL" id="GLR64517.1"/>
    </source>
</evidence>
<reference evidence="2" key="1">
    <citation type="journal article" date="2019" name="Int. J. Syst. Evol. Microbiol.">
        <title>The Global Catalogue of Microorganisms (GCM) 10K type strain sequencing project: providing services to taxonomists for standard genome sequencing and annotation.</title>
        <authorList>
            <consortium name="The Broad Institute Genomics Platform"/>
            <consortium name="The Broad Institute Genome Sequencing Center for Infectious Disease"/>
            <person name="Wu L."/>
            <person name="Ma J."/>
        </authorList>
    </citation>
    <scope>NUCLEOTIDE SEQUENCE [LARGE SCALE GENOMIC DNA]</scope>
    <source>
        <strain evidence="2">NBRC 100033</strain>
    </source>
</reference>
<dbReference type="Proteomes" id="UP001156682">
    <property type="component" value="Unassembled WGS sequence"/>
</dbReference>
<gene>
    <name evidence="1" type="ORF">GCM10007878_19550</name>
</gene>
<sequence length="141" mass="16286">MRNIKGKPTRSKLAMKKVFATSATVPLRFNEMEKNHRCESLKLAEAWYEVVEGDFFLNLIRVATENDVQENHYLEEEGQVIEAVTIPVLYCPYCGERLEESGASLSPSFIHQDFLSNIESYNNQSLFNLTKELLHKGLRMR</sequence>
<organism evidence="1 2">
    <name type="scientific">Marinospirillum insulare</name>
    <dbReference type="NCBI Taxonomy" id="217169"/>
    <lineage>
        <taxon>Bacteria</taxon>
        <taxon>Pseudomonadati</taxon>
        <taxon>Pseudomonadota</taxon>
        <taxon>Gammaproteobacteria</taxon>
        <taxon>Oceanospirillales</taxon>
        <taxon>Oceanospirillaceae</taxon>
        <taxon>Marinospirillum</taxon>
    </lineage>
</organism>
<comment type="caution">
    <text evidence="1">The sequence shown here is derived from an EMBL/GenBank/DDBJ whole genome shotgun (WGS) entry which is preliminary data.</text>
</comment>
<accession>A0ABQ5ZYT2</accession>
<name>A0ABQ5ZYT2_9GAMM</name>
<keyword evidence="2" id="KW-1185">Reference proteome</keyword>
<evidence type="ECO:0008006" key="3">
    <source>
        <dbReference type="Google" id="ProtNLM"/>
    </source>
</evidence>
<dbReference type="EMBL" id="BSOR01000034">
    <property type="protein sequence ID" value="GLR64517.1"/>
    <property type="molecule type" value="Genomic_DNA"/>
</dbReference>
<protein>
    <recommendedName>
        <fullName evidence="3">YgiT-type zinc finger domain-containing protein</fullName>
    </recommendedName>
</protein>